<evidence type="ECO:0000256" key="4">
    <source>
        <dbReference type="ARBA" id="ARBA00022777"/>
    </source>
</evidence>
<dbReference type="Pfam" id="PF17042">
    <property type="entry name" value="NBD_C"/>
    <property type="match status" value="1"/>
</dbReference>
<dbReference type="Pfam" id="PF07005">
    <property type="entry name" value="SBD_N"/>
    <property type="match status" value="1"/>
</dbReference>
<dbReference type="InterPro" id="IPR031475">
    <property type="entry name" value="NBD_C"/>
</dbReference>
<evidence type="ECO:0000256" key="5">
    <source>
        <dbReference type="ARBA" id="ARBA00022840"/>
    </source>
</evidence>
<reference evidence="9" key="1">
    <citation type="submission" date="2021-03" db="EMBL/GenBank/DDBJ databases">
        <title>Proteiniclasticum marinus sp. nov., isolated from tidal flat sediment.</title>
        <authorList>
            <person name="Namirimu T."/>
            <person name="Yang J.-A."/>
            <person name="Yang S.-H."/>
            <person name="Kim Y.-J."/>
            <person name="Kwon K.K."/>
        </authorList>
    </citation>
    <scope>NUCLEOTIDE SEQUENCE</scope>
    <source>
        <strain evidence="9">SCR006</strain>
    </source>
</reference>
<protein>
    <submittedName>
        <fullName evidence="9">Four-carbon acid sugar kinase family protein</fullName>
    </submittedName>
</protein>
<dbReference type="RefSeq" id="WP_207599971.1">
    <property type="nucleotide sequence ID" value="NZ_JAFNJU010000007.1"/>
</dbReference>
<dbReference type="InterPro" id="IPR042213">
    <property type="entry name" value="NBD_C_sf"/>
</dbReference>
<evidence type="ECO:0000259" key="7">
    <source>
        <dbReference type="Pfam" id="PF07005"/>
    </source>
</evidence>
<proteinExistence type="inferred from homology"/>
<evidence type="ECO:0000256" key="2">
    <source>
        <dbReference type="ARBA" id="ARBA00022679"/>
    </source>
</evidence>
<dbReference type="InterPro" id="IPR037051">
    <property type="entry name" value="4-carb_acid_sugar_kinase_N_sf"/>
</dbReference>
<keyword evidence="3" id="KW-0547">Nucleotide-binding</keyword>
<dbReference type="GO" id="GO:0016301">
    <property type="term" value="F:kinase activity"/>
    <property type="evidence" value="ECO:0007669"/>
    <property type="project" value="UniProtKB-KW"/>
</dbReference>
<dbReference type="Gene3D" id="3.40.50.10840">
    <property type="entry name" value="Putative sugar-binding, N-terminal domain"/>
    <property type="match status" value="1"/>
</dbReference>
<evidence type="ECO:0000256" key="3">
    <source>
        <dbReference type="ARBA" id="ARBA00022741"/>
    </source>
</evidence>
<keyword evidence="5" id="KW-0067">ATP-binding</keyword>
<keyword evidence="6" id="KW-0119">Carbohydrate metabolism</keyword>
<keyword evidence="2" id="KW-0808">Transferase</keyword>
<sequence>MKLAVIADDFTGSNDTGVQFAKKKMSTIVTTKTENIPEDLMLKEVLVVDTESRFDDDKTAYDKVYRVTEELKKMGDCIFYKKIDSTFRGNIGSEIAACLDASGKNVVYMIPALPSNGRTSKNGRVYVNGTPLHETEVAKDPKTPVKESSIAEIIRNQSEKKTVLISKDGSYKADLLKQMISKAREEKAEIVIFDAENTEDLKVCAEVISSLDEDYILAGTAGLAEFVPDAFGFQKKTGVLSIIGSVSDVTRSQIEYAKERLPLHIIHYKVDMMFDEENKRKIAVEIAELLKNGNDVALYTAENRNVIDQTIDYAEAKGMSHFEISDFIAKSLGEITGDLMRCCKENLSGVYITGGDTLIKIAKELDISGMIIKDEVLPAIPIGRFVSDEFEDIDIVTKAGAFGKEDAFYHILHALKK</sequence>
<dbReference type="GO" id="GO:0005524">
    <property type="term" value="F:ATP binding"/>
    <property type="evidence" value="ECO:0007669"/>
    <property type="project" value="UniProtKB-KW"/>
</dbReference>
<evidence type="ECO:0000313" key="9">
    <source>
        <dbReference type="EMBL" id="MBO1265454.1"/>
    </source>
</evidence>
<evidence type="ECO:0000259" key="8">
    <source>
        <dbReference type="Pfam" id="PF17042"/>
    </source>
</evidence>
<comment type="similarity">
    <text evidence="1">Belongs to the four-carbon acid sugar kinase family.</text>
</comment>
<dbReference type="Proteomes" id="UP000664218">
    <property type="component" value="Unassembled WGS sequence"/>
</dbReference>
<gene>
    <name evidence="9" type="ORF">J3A84_10465</name>
</gene>
<evidence type="ECO:0000256" key="6">
    <source>
        <dbReference type="ARBA" id="ARBA00023277"/>
    </source>
</evidence>
<dbReference type="AlphaFoldDB" id="A0A939KHG4"/>
<dbReference type="EMBL" id="JAFNJU010000007">
    <property type="protein sequence ID" value="MBO1265454.1"/>
    <property type="molecule type" value="Genomic_DNA"/>
</dbReference>
<accession>A0A939KHG4</accession>
<evidence type="ECO:0000313" key="10">
    <source>
        <dbReference type="Proteomes" id="UP000664218"/>
    </source>
</evidence>
<feature type="domain" description="Four-carbon acid sugar kinase nucleotide binding" evidence="8">
    <location>
        <begin position="241"/>
        <end position="408"/>
    </location>
</feature>
<dbReference type="Gene3D" id="3.40.980.20">
    <property type="entry name" value="Four-carbon acid sugar kinase, nucleotide binding domain"/>
    <property type="match status" value="1"/>
</dbReference>
<name>A0A939KHG4_9CLOT</name>
<keyword evidence="4 9" id="KW-0418">Kinase</keyword>
<feature type="domain" description="Four-carbon acid sugar kinase N-terminal" evidence="7">
    <location>
        <begin position="3"/>
        <end position="225"/>
    </location>
</feature>
<comment type="caution">
    <text evidence="9">The sequence shown here is derived from an EMBL/GenBank/DDBJ whole genome shotgun (WGS) entry which is preliminary data.</text>
</comment>
<dbReference type="SUPFAM" id="SSF142764">
    <property type="entry name" value="YgbK-like"/>
    <property type="match status" value="1"/>
</dbReference>
<evidence type="ECO:0000256" key="1">
    <source>
        <dbReference type="ARBA" id="ARBA00005715"/>
    </source>
</evidence>
<keyword evidence="10" id="KW-1185">Reference proteome</keyword>
<dbReference type="InterPro" id="IPR010737">
    <property type="entry name" value="4-carb_acid_sugar_kinase_N"/>
</dbReference>
<organism evidence="9 10">
    <name type="scientific">Proteiniclasticum aestuarii</name>
    <dbReference type="NCBI Taxonomy" id="2817862"/>
    <lineage>
        <taxon>Bacteria</taxon>
        <taxon>Bacillati</taxon>
        <taxon>Bacillota</taxon>
        <taxon>Clostridia</taxon>
        <taxon>Eubacteriales</taxon>
        <taxon>Clostridiaceae</taxon>
        <taxon>Proteiniclasticum</taxon>
    </lineage>
</organism>